<comment type="pathway">
    <text evidence="3">Lipid metabolism; fatty acid biosynthesis.</text>
</comment>
<dbReference type="NCBIfam" id="NF002150">
    <property type="entry name" value="PRK00982.1-4"/>
    <property type="match status" value="1"/>
</dbReference>
<dbReference type="SUPFAM" id="SSF47336">
    <property type="entry name" value="ACP-like"/>
    <property type="match status" value="1"/>
</dbReference>
<dbReference type="InterPro" id="IPR003231">
    <property type="entry name" value="ACP"/>
</dbReference>
<name>A0A1Q2D8I3_9ENTE</name>
<proteinExistence type="inferred from homology"/>
<dbReference type="STRING" id="633807.BW732_11325"/>
<dbReference type="Gene3D" id="1.10.1200.10">
    <property type="entry name" value="ACP-like"/>
    <property type="match status" value="1"/>
</dbReference>
<comment type="subcellular location">
    <subcellularLocation>
        <location evidence="3">Cytoplasm</location>
    </subcellularLocation>
</comment>
<dbReference type="UniPathway" id="UPA00094"/>
<evidence type="ECO:0000256" key="2">
    <source>
        <dbReference type="ARBA" id="ARBA00022553"/>
    </source>
</evidence>
<dbReference type="HAMAP" id="MF_01217">
    <property type="entry name" value="Acyl_carrier"/>
    <property type="match status" value="1"/>
</dbReference>
<dbReference type="GO" id="GO:0005737">
    <property type="term" value="C:cytoplasm"/>
    <property type="evidence" value="ECO:0007669"/>
    <property type="project" value="UniProtKB-SubCell"/>
</dbReference>
<dbReference type="Proteomes" id="UP000188246">
    <property type="component" value="Chromosome"/>
</dbReference>
<keyword evidence="3" id="KW-0276">Fatty acid metabolism</keyword>
<dbReference type="GO" id="GO:0000036">
    <property type="term" value="F:acyl carrier activity"/>
    <property type="evidence" value="ECO:0007669"/>
    <property type="project" value="UniProtKB-UniRule"/>
</dbReference>
<reference evidence="4 5" key="1">
    <citation type="journal article" date="2010" name="Int. J. Syst. Evol. Microbiol.">
        <title>Vagococcus penaei sp. nov., isolated from spoilage microbiota of cooked shrimp (Penaeus vannamei).</title>
        <authorList>
            <person name="Jaffres E."/>
            <person name="Prevost H."/>
            <person name="Rossero A."/>
            <person name="Joffraud J.J."/>
            <person name="Dousset X."/>
        </authorList>
    </citation>
    <scope>NUCLEOTIDE SEQUENCE [LARGE SCALE GENOMIC DNA]</scope>
    <source>
        <strain evidence="4 5">CD276</strain>
    </source>
</reference>
<dbReference type="RefSeq" id="WP_077276824.1">
    <property type="nucleotide sequence ID" value="NZ_CP019609.1"/>
</dbReference>
<accession>A0A1Q2D8I3</accession>
<evidence type="ECO:0000256" key="3">
    <source>
        <dbReference type="HAMAP-Rule" id="MF_01217"/>
    </source>
</evidence>
<evidence type="ECO:0000256" key="1">
    <source>
        <dbReference type="ARBA" id="ARBA00022450"/>
    </source>
</evidence>
<comment type="PTM">
    <text evidence="3">4'-phosphopantetheine is transferred from CoA to a specific serine of apo-ACP by AcpS. This modification is essential for activity because fatty acids are bound in thioester linkage to the sulfhydryl of the prosthetic group.</text>
</comment>
<gene>
    <name evidence="3" type="primary">acpP</name>
    <name evidence="4" type="ORF">BW732_11325</name>
</gene>
<keyword evidence="3" id="KW-0275">Fatty acid biosynthesis</keyword>
<evidence type="ECO:0000313" key="5">
    <source>
        <dbReference type="Proteomes" id="UP000188246"/>
    </source>
</evidence>
<dbReference type="InterPro" id="IPR036736">
    <property type="entry name" value="ACP-like_sf"/>
</dbReference>
<comment type="similarity">
    <text evidence="3">Belongs to the acyl carrier protein (ACP) family.</text>
</comment>
<keyword evidence="1 3" id="KW-0596">Phosphopantetheine</keyword>
<dbReference type="PROSITE" id="PS50075">
    <property type="entry name" value="CARRIER"/>
    <property type="match status" value="1"/>
</dbReference>
<organism evidence="4 5">
    <name type="scientific">Vagococcus penaei</name>
    <dbReference type="NCBI Taxonomy" id="633807"/>
    <lineage>
        <taxon>Bacteria</taxon>
        <taxon>Bacillati</taxon>
        <taxon>Bacillota</taxon>
        <taxon>Bacilli</taxon>
        <taxon>Lactobacillales</taxon>
        <taxon>Enterococcaceae</taxon>
        <taxon>Vagococcus</taxon>
    </lineage>
</organism>
<feature type="modified residue" description="O-(pantetheine 4'-phosphoryl)serine" evidence="3">
    <location>
        <position position="36"/>
    </location>
</feature>
<dbReference type="AlphaFoldDB" id="A0A1Q2D8I3"/>
<comment type="function">
    <text evidence="3">Carrier of the growing fatty acid chain in fatty acid biosynthesis.</text>
</comment>
<keyword evidence="3" id="KW-0443">Lipid metabolism</keyword>
<sequence length="81" mass="9461">MSTFVKIQEIIVDQLGKEEEEVQLTTNFREELEADSLDLFQIMNDIEDAFEEYDVKIETDEGLTTVEDLVKFVDQQIAEKK</sequence>
<dbReference type="InterPro" id="IPR009081">
    <property type="entry name" value="PP-bd_ACP"/>
</dbReference>
<dbReference type="OrthoDB" id="9804551at2"/>
<dbReference type="EMBL" id="CP019609">
    <property type="protein sequence ID" value="AQP54738.1"/>
    <property type="molecule type" value="Genomic_DNA"/>
</dbReference>
<dbReference type="Pfam" id="PF00550">
    <property type="entry name" value="PP-binding"/>
    <property type="match status" value="1"/>
</dbReference>
<dbReference type="KEGG" id="vpi:BW732_11325"/>
<protein>
    <recommendedName>
        <fullName evidence="3">Acyl carrier protein</fullName>
        <shortName evidence="3">ACP</shortName>
    </recommendedName>
</protein>
<keyword evidence="3" id="KW-0444">Lipid biosynthesis</keyword>
<keyword evidence="2 3" id="KW-0597">Phosphoprotein</keyword>
<keyword evidence="3" id="KW-0963">Cytoplasm</keyword>
<keyword evidence="5" id="KW-1185">Reference proteome</keyword>
<evidence type="ECO:0000313" key="4">
    <source>
        <dbReference type="EMBL" id="AQP54738.1"/>
    </source>
</evidence>